<sequence>MSTLLLAIIASWAFILPPTVQDSCPAPSNVSRMNSYLWSVSRHPPAYLFGTIHVPYTRVWDYVALNAKRAFSSSERVYLELDVSDPHTVSELARCQLLPRGQSLPSLLPRELYLRLKRHLAYVRRRLLGWGAREGGSRRRDPLLVSLSGGEWRRKRPIWLLLLLPWLSEAALRASAREGGAGGGGGSHSPPLLDVHLAREAARARKHLGAVELVHEQCAPLNRLSTAQVVFALNQSLSQHESVRGLWEARGGVGGPWEEPPTPSTEQLIQHYNCGDLTAFVFGQNASQVRRHTRTHTKDKDPPYSLEQTVGASAVSEHMHARPPIER</sequence>
<evidence type="ECO:0000256" key="2">
    <source>
        <dbReference type="ARBA" id="ARBA00004479"/>
    </source>
</evidence>
<comment type="cofactor">
    <cofactor evidence="13">
        <name>Mn(2+)</name>
        <dbReference type="ChEBI" id="CHEBI:29035"/>
    </cofactor>
    <cofactor evidence="13">
        <name>Co(2+)</name>
        <dbReference type="ChEBI" id="CHEBI:48828"/>
    </cofactor>
    <text evidence="13">Divalent metal cations. Mn(2+) or Co(2+).</text>
</comment>
<accession>A0AAJ7TYI3</accession>
<evidence type="ECO:0000256" key="8">
    <source>
        <dbReference type="ARBA" id="ARBA00022801"/>
    </source>
</evidence>
<dbReference type="AlphaFoldDB" id="A0AAJ7TYI3"/>
<evidence type="ECO:0000256" key="14">
    <source>
        <dbReference type="SAM" id="MobiDB-lite"/>
    </source>
</evidence>
<gene>
    <name evidence="17" type="primary">LOC116951872</name>
</gene>
<evidence type="ECO:0000256" key="5">
    <source>
        <dbReference type="ARBA" id="ARBA00022692"/>
    </source>
</evidence>
<dbReference type="InterPro" id="IPR002816">
    <property type="entry name" value="TraB/PrgY/GumN_fam"/>
</dbReference>
<keyword evidence="5" id="KW-0812">Transmembrane</keyword>
<keyword evidence="10 13" id="KW-0482">Metalloprotease</keyword>
<comment type="similarity">
    <text evidence="3 13">Belongs to the TIKI family.</text>
</comment>
<keyword evidence="16" id="KW-1185">Reference proteome</keyword>
<reference evidence="17" key="1">
    <citation type="submission" date="2025-08" db="UniProtKB">
        <authorList>
            <consortium name="RefSeq"/>
        </authorList>
    </citation>
    <scope>IDENTIFICATION</scope>
    <source>
        <tissue evidence="17">Sperm</tissue>
    </source>
</reference>
<keyword evidence="13" id="KW-1003">Cell membrane</keyword>
<dbReference type="GO" id="GO:0016055">
    <property type="term" value="P:Wnt signaling pathway"/>
    <property type="evidence" value="ECO:0007669"/>
    <property type="project" value="UniProtKB-KW"/>
</dbReference>
<dbReference type="GO" id="GO:0046872">
    <property type="term" value="F:metal ion binding"/>
    <property type="evidence" value="ECO:0007669"/>
    <property type="project" value="UniProtKB-UniRule"/>
</dbReference>
<feature type="compositionally biased region" description="Basic and acidic residues" evidence="14">
    <location>
        <begin position="317"/>
        <end position="327"/>
    </location>
</feature>
<dbReference type="Pfam" id="PF01963">
    <property type="entry name" value="TraB_PrgY_gumN"/>
    <property type="match status" value="1"/>
</dbReference>
<dbReference type="Proteomes" id="UP001318040">
    <property type="component" value="Chromosome 44"/>
</dbReference>
<organism evidence="16 17">
    <name type="scientific">Petromyzon marinus</name>
    <name type="common">Sea lamprey</name>
    <dbReference type="NCBI Taxonomy" id="7757"/>
    <lineage>
        <taxon>Eukaryota</taxon>
        <taxon>Metazoa</taxon>
        <taxon>Chordata</taxon>
        <taxon>Craniata</taxon>
        <taxon>Vertebrata</taxon>
        <taxon>Cyclostomata</taxon>
        <taxon>Hyperoartia</taxon>
        <taxon>Petromyzontiformes</taxon>
        <taxon>Petromyzontidae</taxon>
        <taxon>Petromyzon</taxon>
    </lineage>
</organism>
<evidence type="ECO:0000256" key="3">
    <source>
        <dbReference type="ARBA" id="ARBA00008261"/>
    </source>
</evidence>
<proteinExistence type="inferred from homology"/>
<dbReference type="EC" id="3.4.-.-" evidence="13"/>
<protein>
    <recommendedName>
        <fullName evidence="13">Metalloprotease TIKI</fullName>
        <ecNumber evidence="13">3.4.-.-</ecNumber>
    </recommendedName>
    <alternativeName>
        <fullName evidence="13">TRAB domain-containing protein 2</fullName>
    </alternativeName>
</protein>
<comment type="subcellular location">
    <subcellularLocation>
        <location evidence="13">Cell membrane</location>
        <topology evidence="13">Single-pass type I membrane protein</topology>
    </subcellularLocation>
    <subcellularLocation>
        <location evidence="2">Membrane</location>
        <topology evidence="2">Single-pass type I membrane protein</topology>
    </subcellularLocation>
</comment>
<dbReference type="GO" id="GO:0005886">
    <property type="term" value="C:plasma membrane"/>
    <property type="evidence" value="ECO:0007669"/>
    <property type="project" value="UniProtKB-SubCell"/>
</dbReference>
<dbReference type="KEGG" id="pmrn:116951872"/>
<dbReference type="GO" id="GO:0004222">
    <property type="term" value="F:metalloendopeptidase activity"/>
    <property type="evidence" value="ECO:0007669"/>
    <property type="project" value="UniProtKB-UniRule"/>
</dbReference>
<evidence type="ECO:0000256" key="15">
    <source>
        <dbReference type="SAM" id="SignalP"/>
    </source>
</evidence>
<feature type="chain" id="PRO_5042479516" description="Metalloprotease TIKI" evidence="15">
    <location>
        <begin position="22"/>
        <end position="327"/>
    </location>
</feature>
<evidence type="ECO:0000256" key="12">
    <source>
        <dbReference type="ARBA" id="ARBA00023180"/>
    </source>
</evidence>
<feature type="region of interest" description="Disordered" evidence="14">
    <location>
        <begin position="289"/>
        <end position="327"/>
    </location>
</feature>
<comment type="function">
    <text evidence="13">Metalloprotease that acts as a negative regulator of the Wnt signaling pathway by mediating the cleavage of the N-terminal residues of a subset of Wnt proteins. Following cleavage, Wnt proteins become oxidized and form large disulfide-bond oligomers, leading to their inactivation.</text>
</comment>
<dbReference type="PANTHER" id="PTHR31120">
    <property type="entry name" value="METALLOPROTEASE TIKI"/>
    <property type="match status" value="1"/>
</dbReference>
<dbReference type="GO" id="GO:0030178">
    <property type="term" value="P:negative regulation of Wnt signaling pathway"/>
    <property type="evidence" value="ECO:0007669"/>
    <property type="project" value="UniProtKB-UniRule"/>
</dbReference>
<evidence type="ECO:0000313" key="16">
    <source>
        <dbReference type="Proteomes" id="UP001318040"/>
    </source>
</evidence>
<keyword evidence="11" id="KW-0472">Membrane</keyword>
<comment type="cofactor">
    <cofactor evidence="1">
        <name>Co(2+)</name>
        <dbReference type="ChEBI" id="CHEBI:48828"/>
    </cofactor>
</comment>
<feature type="signal peptide" evidence="15">
    <location>
        <begin position="1"/>
        <end position="21"/>
    </location>
</feature>
<evidence type="ECO:0000256" key="10">
    <source>
        <dbReference type="ARBA" id="ARBA00023049"/>
    </source>
</evidence>
<evidence type="ECO:0000256" key="4">
    <source>
        <dbReference type="ARBA" id="ARBA00022670"/>
    </source>
</evidence>
<keyword evidence="4 13" id="KW-0645">Protease</keyword>
<evidence type="ECO:0000256" key="11">
    <source>
        <dbReference type="ARBA" id="ARBA00023136"/>
    </source>
</evidence>
<keyword evidence="7 13" id="KW-0732">Signal</keyword>
<dbReference type="PANTHER" id="PTHR31120:SF6">
    <property type="entry name" value="METALLOPROTEASE TIKI HOMOLOG"/>
    <property type="match status" value="1"/>
</dbReference>
<evidence type="ECO:0000256" key="7">
    <source>
        <dbReference type="ARBA" id="ARBA00022729"/>
    </source>
</evidence>
<dbReference type="CDD" id="cd14789">
    <property type="entry name" value="Tiki"/>
    <property type="match status" value="1"/>
</dbReference>
<evidence type="ECO:0000256" key="1">
    <source>
        <dbReference type="ARBA" id="ARBA00001941"/>
    </source>
</evidence>
<name>A0AAJ7TYI3_PETMA</name>
<dbReference type="GO" id="GO:0006508">
    <property type="term" value="P:proteolysis"/>
    <property type="evidence" value="ECO:0007669"/>
    <property type="project" value="UniProtKB-KW"/>
</dbReference>
<evidence type="ECO:0000256" key="6">
    <source>
        <dbReference type="ARBA" id="ARBA00022723"/>
    </source>
</evidence>
<evidence type="ECO:0000256" key="9">
    <source>
        <dbReference type="ARBA" id="ARBA00022989"/>
    </source>
</evidence>
<keyword evidence="12" id="KW-0325">Glycoprotein</keyword>
<keyword evidence="8 13" id="KW-0378">Hydrolase</keyword>
<keyword evidence="13" id="KW-0879">Wnt signaling pathway</keyword>
<keyword evidence="6 13" id="KW-0479">Metal-binding</keyword>
<keyword evidence="9" id="KW-1133">Transmembrane helix</keyword>
<evidence type="ECO:0000313" key="17">
    <source>
        <dbReference type="RefSeq" id="XP_032826571.1"/>
    </source>
</evidence>
<evidence type="ECO:0000256" key="13">
    <source>
        <dbReference type="RuleBase" id="RU369069"/>
    </source>
</evidence>
<dbReference type="InterPro" id="IPR040230">
    <property type="entry name" value="TIKI1/2-like"/>
</dbReference>
<dbReference type="RefSeq" id="XP_032826571.1">
    <property type="nucleotide sequence ID" value="XM_032970680.1"/>
</dbReference>